<dbReference type="InterPro" id="IPR001789">
    <property type="entry name" value="Sig_transdc_resp-reg_receiver"/>
</dbReference>
<evidence type="ECO:0000313" key="29">
    <source>
        <dbReference type="Proteomes" id="UP000678545"/>
    </source>
</evidence>
<proteinExistence type="predicted"/>
<keyword evidence="15 22" id="KW-0472">Membrane</keyword>
<comment type="subcellular location">
    <subcellularLocation>
        <location evidence="2">Cell membrane</location>
        <topology evidence="2">Multi-pass membrane protein</topology>
    </subcellularLocation>
</comment>
<dbReference type="CDD" id="cd17546">
    <property type="entry name" value="REC_hyHK_CKI1_RcsC-like"/>
    <property type="match status" value="1"/>
</dbReference>
<evidence type="ECO:0000256" key="16">
    <source>
        <dbReference type="ARBA" id="ARBA00058004"/>
    </source>
</evidence>
<dbReference type="InterPro" id="IPR003661">
    <property type="entry name" value="HisK_dim/P_dom"/>
</dbReference>
<evidence type="ECO:0000256" key="18">
    <source>
        <dbReference type="ARBA" id="ARBA00068150"/>
    </source>
</evidence>
<evidence type="ECO:0000259" key="23">
    <source>
        <dbReference type="PROSITE" id="PS50109"/>
    </source>
</evidence>
<reference evidence="28" key="1">
    <citation type="submission" date="2021-04" db="EMBL/GenBank/DDBJ databases">
        <title>novel species isolated from subtropical streams in China.</title>
        <authorList>
            <person name="Lu H."/>
        </authorList>
    </citation>
    <scope>NUCLEOTIDE SEQUENCE</scope>
    <source>
        <strain evidence="28">FT137W</strain>
    </source>
</reference>
<feature type="domain" description="Histidine kinase" evidence="23">
    <location>
        <begin position="385"/>
        <end position="607"/>
    </location>
</feature>
<gene>
    <name evidence="28" type="ORF">KDM90_07400</name>
</gene>
<evidence type="ECO:0000256" key="14">
    <source>
        <dbReference type="ARBA" id="ARBA00023026"/>
    </source>
</evidence>
<dbReference type="SUPFAM" id="SSF47384">
    <property type="entry name" value="Homodimeric domain of signal transducing histidine kinase"/>
    <property type="match status" value="1"/>
</dbReference>
<evidence type="ECO:0000256" key="20">
    <source>
        <dbReference type="PROSITE-ProRule" id="PRU00110"/>
    </source>
</evidence>
<dbReference type="EC" id="2.7.13.3" evidence="3"/>
<dbReference type="EMBL" id="JAGSPJ010000002">
    <property type="protein sequence ID" value="MBR7799817.1"/>
    <property type="molecule type" value="Genomic_DNA"/>
</dbReference>
<protein>
    <recommendedName>
        <fullName evidence="18">Sensory/regulatory protein RpfC</fullName>
        <ecNumber evidence="3">2.7.13.3</ecNumber>
    </recommendedName>
    <alternativeName>
        <fullName evidence="19">Virulence sensor protein BvgS</fullName>
    </alternativeName>
</protein>
<dbReference type="CDD" id="cd00156">
    <property type="entry name" value="REC"/>
    <property type="match status" value="1"/>
</dbReference>
<keyword evidence="7 22" id="KW-0812">Transmembrane</keyword>
<dbReference type="Gene3D" id="1.20.120.160">
    <property type="entry name" value="HPT domain"/>
    <property type="match status" value="1"/>
</dbReference>
<dbReference type="InterPro" id="IPR036641">
    <property type="entry name" value="HPT_dom_sf"/>
</dbReference>
<keyword evidence="12 22" id="KW-1133">Transmembrane helix</keyword>
<feature type="domain" description="PAC" evidence="26">
    <location>
        <begin position="315"/>
        <end position="367"/>
    </location>
</feature>
<dbReference type="PROSITE" id="PS50112">
    <property type="entry name" value="PAS"/>
    <property type="match status" value="1"/>
</dbReference>
<dbReference type="GO" id="GO:0005524">
    <property type="term" value="F:ATP binding"/>
    <property type="evidence" value="ECO:0007669"/>
    <property type="project" value="UniProtKB-KW"/>
</dbReference>
<evidence type="ECO:0000256" key="15">
    <source>
        <dbReference type="ARBA" id="ARBA00023136"/>
    </source>
</evidence>
<evidence type="ECO:0000256" key="8">
    <source>
        <dbReference type="ARBA" id="ARBA00022729"/>
    </source>
</evidence>
<dbReference type="RefSeq" id="WP_212674932.1">
    <property type="nucleotide sequence ID" value="NZ_JAGSPJ010000002.1"/>
</dbReference>
<dbReference type="Proteomes" id="UP000678545">
    <property type="component" value="Unassembled WGS sequence"/>
</dbReference>
<evidence type="ECO:0000256" key="1">
    <source>
        <dbReference type="ARBA" id="ARBA00000085"/>
    </source>
</evidence>
<evidence type="ECO:0000256" key="12">
    <source>
        <dbReference type="ARBA" id="ARBA00022989"/>
    </source>
</evidence>
<dbReference type="Gene3D" id="1.10.287.130">
    <property type="match status" value="1"/>
</dbReference>
<sequence>MRTALAFLRRLLPSSLTNRVFALYSISLLFFVSAGLFLFLRFHFQLQIEQSEEASVMVVEVVAQAVQDSVIIGDYDTVRKTLDKGVQGSVFASAAFIDLAGGVVDVKRTNTSNPPPPLFIVNWVNARLHDVNRTITVGGKDYGVLRLRFDTFTVAQDLWSLSLLVISVAIFSLLGGLVIVRFPLQRWLGGLERLRGMLETLGTPGSSVVELDTRHEPSEIQKLVDMFNKTAYLVREREATRRALDDQKFALDQHAIVSITDLDGKIIYANDKFCEITEYSQEELIGKNHRIIQSGFHSSDFFVQMWDTICAGKVWRGEICNRKRGGALYWVSATIVPLLDAQGKPHQFIAIRTDITESKNAQQLILQAKEAAETANRVKSDFLANMSHEIRTPMNGIIGMTELALDTDLNTEQREYINLVKVSAVSLLQIVNDILDFSKIEAGKMEIDKVSFSLESLLSTTLKTLSTRIEQAKLELLLDIAADVPQYVIGDPGRLKQVITNLVGNAIKFTETGEVVLSVRLAPPTDGEKVQIYFEVQDTGIGIAREKFDLIFKAFSQADTSTTRQYGGTGLGLSISAQLVKLMGGEIGLDSELKRGSRFYFTIPFHFDPSQDNTAPLELTQLRGQHILIIDDHLRSRDLLTRQLQEWDVRTTVVSSANEALQLLQRSASQASCFDCVLIDAQMPIMDGFQLAESMQAFSARIKQSIMLITSEKQQTHIGDLDKLGIKNHLLKPISRSELYAAILTTNQASASHQSLQTTSRFKKNRKPLHILLAEDNLVNQTLTIRLLEKLGHTIQLAENGSEAVRHFQEGYYDAILMDVDMPLMNGYKASQRIRQLEQHSHQHTPIIALTAHAIEGSKEACLQHGMDAYLSKPIDVDALWRELEKIHHVQPTITLSASPDNMYQGSADLNKMREMIGNDRELFNELSRLFALDAHKHLTAIQTGIAAGDFQAIRQGAHSIKGMAGVFYAESIKQSAIALERTSDLTQAPLLLEQLQRLIANLEQTIAQYHW</sequence>
<dbReference type="InterPro" id="IPR003594">
    <property type="entry name" value="HATPase_dom"/>
</dbReference>
<dbReference type="Pfam" id="PF00072">
    <property type="entry name" value="Response_reg"/>
    <property type="match status" value="2"/>
</dbReference>
<comment type="caution">
    <text evidence="28">The sequence shown here is derived from an EMBL/GenBank/DDBJ whole genome shotgun (WGS) entry which is preliminary data.</text>
</comment>
<evidence type="ECO:0000256" key="9">
    <source>
        <dbReference type="ARBA" id="ARBA00022741"/>
    </source>
</evidence>
<dbReference type="GO" id="GO:0000155">
    <property type="term" value="F:phosphorelay sensor kinase activity"/>
    <property type="evidence" value="ECO:0007669"/>
    <property type="project" value="InterPro"/>
</dbReference>
<dbReference type="PRINTS" id="PR00344">
    <property type="entry name" value="BCTRLSENSOR"/>
</dbReference>
<keyword evidence="14" id="KW-0843">Virulence</keyword>
<dbReference type="SUPFAM" id="SSF55874">
    <property type="entry name" value="ATPase domain of HSP90 chaperone/DNA topoisomerase II/histidine kinase"/>
    <property type="match status" value="1"/>
</dbReference>
<evidence type="ECO:0000256" key="22">
    <source>
        <dbReference type="SAM" id="Phobius"/>
    </source>
</evidence>
<evidence type="ECO:0000259" key="27">
    <source>
        <dbReference type="PROSITE" id="PS50894"/>
    </source>
</evidence>
<evidence type="ECO:0000256" key="19">
    <source>
        <dbReference type="ARBA" id="ARBA00070152"/>
    </source>
</evidence>
<feature type="transmembrane region" description="Helical" evidence="22">
    <location>
        <begin position="158"/>
        <end position="180"/>
    </location>
</feature>
<organism evidence="28 29">
    <name type="scientific">Undibacterium fentianense</name>
    <dbReference type="NCBI Taxonomy" id="2828728"/>
    <lineage>
        <taxon>Bacteria</taxon>
        <taxon>Pseudomonadati</taxon>
        <taxon>Pseudomonadota</taxon>
        <taxon>Betaproteobacteria</taxon>
        <taxon>Burkholderiales</taxon>
        <taxon>Oxalobacteraceae</taxon>
        <taxon>Undibacterium</taxon>
    </lineage>
</organism>
<dbReference type="SMART" id="SM00387">
    <property type="entry name" value="HATPase_c"/>
    <property type="match status" value="1"/>
</dbReference>
<keyword evidence="29" id="KW-1185">Reference proteome</keyword>
<dbReference type="PROSITE" id="PS50894">
    <property type="entry name" value="HPT"/>
    <property type="match status" value="1"/>
</dbReference>
<dbReference type="InterPro" id="IPR004358">
    <property type="entry name" value="Sig_transdc_His_kin-like_C"/>
</dbReference>
<evidence type="ECO:0000256" key="5">
    <source>
        <dbReference type="ARBA" id="ARBA00022553"/>
    </source>
</evidence>
<feature type="modified residue" description="Phosphohistidine" evidence="20">
    <location>
        <position position="959"/>
    </location>
</feature>
<dbReference type="InterPro" id="IPR000014">
    <property type="entry name" value="PAS"/>
</dbReference>
<keyword evidence="6" id="KW-0808">Transferase</keyword>
<dbReference type="SMART" id="SM00388">
    <property type="entry name" value="HisKA"/>
    <property type="match status" value="1"/>
</dbReference>
<dbReference type="AlphaFoldDB" id="A0A941IEW8"/>
<evidence type="ECO:0000259" key="24">
    <source>
        <dbReference type="PROSITE" id="PS50110"/>
    </source>
</evidence>
<dbReference type="PROSITE" id="PS50109">
    <property type="entry name" value="HIS_KIN"/>
    <property type="match status" value="1"/>
</dbReference>
<feature type="domain" description="PAS" evidence="25">
    <location>
        <begin position="257"/>
        <end position="300"/>
    </location>
</feature>
<dbReference type="SMART" id="SM00091">
    <property type="entry name" value="PAS"/>
    <property type="match status" value="1"/>
</dbReference>
<feature type="domain" description="HPt" evidence="27">
    <location>
        <begin position="920"/>
        <end position="1010"/>
    </location>
</feature>
<evidence type="ECO:0000256" key="2">
    <source>
        <dbReference type="ARBA" id="ARBA00004651"/>
    </source>
</evidence>
<dbReference type="InterPro" id="IPR036097">
    <property type="entry name" value="HisK_dim/P_sf"/>
</dbReference>
<dbReference type="CDD" id="cd16922">
    <property type="entry name" value="HATPase_EvgS-ArcB-TorS-like"/>
    <property type="match status" value="1"/>
</dbReference>
<keyword evidence="13" id="KW-0902">Two-component regulatory system</keyword>
<dbReference type="SMART" id="SM00086">
    <property type="entry name" value="PAC"/>
    <property type="match status" value="1"/>
</dbReference>
<keyword evidence="9" id="KW-0547">Nucleotide-binding</keyword>
<feature type="transmembrane region" description="Helical" evidence="22">
    <location>
        <begin position="20"/>
        <end position="40"/>
    </location>
</feature>
<dbReference type="Pfam" id="PF13426">
    <property type="entry name" value="PAS_9"/>
    <property type="match status" value="1"/>
</dbReference>
<evidence type="ECO:0000256" key="6">
    <source>
        <dbReference type="ARBA" id="ARBA00022679"/>
    </source>
</evidence>
<evidence type="ECO:0000256" key="4">
    <source>
        <dbReference type="ARBA" id="ARBA00022475"/>
    </source>
</evidence>
<dbReference type="InterPro" id="IPR035965">
    <property type="entry name" value="PAS-like_dom_sf"/>
</dbReference>
<dbReference type="Pfam" id="PF01627">
    <property type="entry name" value="Hpt"/>
    <property type="match status" value="1"/>
</dbReference>
<dbReference type="PANTHER" id="PTHR45339:SF1">
    <property type="entry name" value="HYBRID SIGNAL TRANSDUCTION HISTIDINE KINASE J"/>
    <property type="match status" value="1"/>
</dbReference>
<feature type="domain" description="Response regulatory" evidence="24">
    <location>
        <begin position="626"/>
        <end position="747"/>
    </location>
</feature>
<feature type="domain" description="Response regulatory" evidence="24">
    <location>
        <begin position="770"/>
        <end position="888"/>
    </location>
</feature>
<dbReference type="InterPro" id="IPR001610">
    <property type="entry name" value="PAC"/>
</dbReference>
<dbReference type="GO" id="GO:0005886">
    <property type="term" value="C:plasma membrane"/>
    <property type="evidence" value="ECO:0007669"/>
    <property type="project" value="UniProtKB-SubCell"/>
</dbReference>
<evidence type="ECO:0000256" key="11">
    <source>
        <dbReference type="ARBA" id="ARBA00022840"/>
    </source>
</evidence>
<evidence type="ECO:0000256" key="3">
    <source>
        <dbReference type="ARBA" id="ARBA00012438"/>
    </source>
</evidence>
<dbReference type="PROSITE" id="PS50110">
    <property type="entry name" value="RESPONSE_REGULATORY"/>
    <property type="match status" value="2"/>
</dbReference>
<feature type="modified residue" description="4-aspartylphosphate" evidence="21">
    <location>
        <position position="819"/>
    </location>
</feature>
<dbReference type="InterPro" id="IPR005467">
    <property type="entry name" value="His_kinase_dom"/>
</dbReference>
<feature type="modified residue" description="4-aspartylphosphate" evidence="21">
    <location>
        <position position="680"/>
    </location>
</feature>
<dbReference type="FunFam" id="3.30.565.10:FF:000010">
    <property type="entry name" value="Sensor histidine kinase RcsC"/>
    <property type="match status" value="1"/>
</dbReference>
<evidence type="ECO:0000256" key="10">
    <source>
        <dbReference type="ARBA" id="ARBA00022777"/>
    </source>
</evidence>
<keyword evidence="10" id="KW-0418">Kinase</keyword>
<evidence type="ECO:0000259" key="26">
    <source>
        <dbReference type="PROSITE" id="PS50113"/>
    </source>
</evidence>
<accession>A0A941IEW8</accession>
<dbReference type="SMART" id="SM00073">
    <property type="entry name" value="HPT"/>
    <property type="match status" value="1"/>
</dbReference>
<comment type="function">
    <text evidence="16">Member of the two-component regulatory system BvgS/BvgA. Phosphorylates BvgA via a four-step phosphorelay in response to environmental signals.</text>
</comment>
<dbReference type="CDD" id="cd00130">
    <property type="entry name" value="PAS"/>
    <property type="match status" value="1"/>
</dbReference>
<dbReference type="Gene3D" id="3.40.50.2300">
    <property type="match status" value="2"/>
</dbReference>
<name>A0A941IEW8_9BURK</name>
<dbReference type="PROSITE" id="PS50113">
    <property type="entry name" value="PAC"/>
    <property type="match status" value="1"/>
</dbReference>
<dbReference type="SUPFAM" id="SSF55785">
    <property type="entry name" value="PYP-like sensor domain (PAS domain)"/>
    <property type="match status" value="1"/>
</dbReference>
<dbReference type="SUPFAM" id="SSF47226">
    <property type="entry name" value="Histidine-containing phosphotransfer domain, HPT domain"/>
    <property type="match status" value="1"/>
</dbReference>
<keyword evidence="11" id="KW-0067">ATP-binding</keyword>
<dbReference type="Gene3D" id="3.30.565.10">
    <property type="entry name" value="Histidine kinase-like ATPase, C-terminal domain"/>
    <property type="match status" value="1"/>
</dbReference>
<evidence type="ECO:0000256" key="17">
    <source>
        <dbReference type="ARBA" id="ARBA00064003"/>
    </source>
</evidence>
<keyword evidence="5 21" id="KW-0597">Phosphoprotein</keyword>
<dbReference type="CDD" id="cd00088">
    <property type="entry name" value="HPT"/>
    <property type="match status" value="1"/>
</dbReference>
<comment type="catalytic activity">
    <reaction evidence="1">
        <text>ATP + protein L-histidine = ADP + protein N-phospho-L-histidine.</text>
        <dbReference type="EC" id="2.7.13.3"/>
    </reaction>
</comment>
<dbReference type="InterPro" id="IPR036890">
    <property type="entry name" value="HATPase_C_sf"/>
</dbReference>
<evidence type="ECO:0000256" key="7">
    <source>
        <dbReference type="ARBA" id="ARBA00022692"/>
    </source>
</evidence>
<dbReference type="Pfam" id="PF00512">
    <property type="entry name" value="HisKA"/>
    <property type="match status" value="1"/>
</dbReference>
<dbReference type="CDD" id="cd00082">
    <property type="entry name" value="HisKA"/>
    <property type="match status" value="1"/>
</dbReference>
<dbReference type="FunFam" id="1.10.287.130:FF:000002">
    <property type="entry name" value="Two-component osmosensing histidine kinase"/>
    <property type="match status" value="1"/>
</dbReference>
<dbReference type="Pfam" id="PF02518">
    <property type="entry name" value="HATPase_c"/>
    <property type="match status" value="1"/>
</dbReference>
<evidence type="ECO:0000256" key="21">
    <source>
        <dbReference type="PROSITE-ProRule" id="PRU00169"/>
    </source>
</evidence>
<dbReference type="Gene3D" id="3.30.450.20">
    <property type="entry name" value="PAS domain"/>
    <property type="match status" value="1"/>
</dbReference>
<dbReference type="NCBIfam" id="TIGR00229">
    <property type="entry name" value="sensory_box"/>
    <property type="match status" value="1"/>
</dbReference>
<keyword evidence="4" id="KW-1003">Cell membrane</keyword>
<keyword evidence="8" id="KW-0732">Signal</keyword>
<evidence type="ECO:0000256" key="13">
    <source>
        <dbReference type="ARBA" id="ARBA00023012"/>
    </source>
</evidence>
<dbReference type="PANTHER" id="PTHR45339">
    <property type="entry name" value="HYBRID SIGNAL TRANSDUCTION HISTIDINE KINASE J"/>
    <property type="match status" value="1"/>
</dbReference>
<dbReference type="SMART" id="SM00448">
    <property type="entry name" value="REC"/>
    <property type="match status" value="2"/>
</dbReference>
<dbReference type="InterPro" id="IPR000700">
    <property type="entry name" value="PAS-assoc_C"/>
</dbReference>
<evidence type="ECO:0000313" key="28">
    <source>
        <dbReference type="EMBL" id="MBR7799817.1"/>
    </source>
</evidence>
<dbReference type="InterPro" id="IPR008207">
    <property type="entry name" value="Sig_transdc_His_kin_Hpt_dom"/>
</dbReference>
<comment type="subunit">
    <text evidence="17">At low DSF concentrations, interacts with RpfF.</text>
</comment>
<dbReference type="SUPFAM" id="SSF52172">
    <property type="entry name" value="CheY-like"/>
    <property type="match status" value="2"/>
</dbReference>
<dbReference type="InterPro" id="IPR011006">
    <property type="entry name" value="CheY-like_superfamily"/>
</dbReference>
<evidence type="ECO:0000259" key="25">
    <source>
        <dbReference type="PROSITE" id="PS50112"/>
    </source>
</evidence>